<dbReference type="GO" id="GO:0004721">
    <property type="term" value="F:phosphoprotein phosphatase activity"/>
    <property type="evidence" value="ECO:0007669"/>
    <property type="project" value="UniProtKB-KW"/>
</dbReference>
<feature type="domain" description="Fibronectin type-III" evidence="3">
    <location>
        <begin position="881"/>
        <end position="968"/>
    </location>
</feature>
<dbReference type="SUPFAM" id="SSF49265">
    <property type="entry name" value="Fibronectin type III"/>
    <property type="match status" value="7"/>
</dbReference>
<sequence>DVIRNLKVTNITTSSVILRWDEQTENIPFFKITWTVDDTNENTTSSTFFCDITGLTAGVNYTFCVTAVIKDNERESERFCISTYTEPDVIRNLSVTNISTSSVFLTWQEPVGNRSFFKLKWTGDKTIGNASEITNTSYNITDLTAGVNYTFCITAVAADNSTEGDASCISQYTKPDVIRNLTVSNVTTSSVFLTWQEPIGKRSLFKVNWTDDKTNGNALETSNTSHHITNLTAGVNYMICVTAVTKENLKESEPFCISKYTVPDMIRNLTVTNITTSSVFLTWQEPIGNRSFFKLLWTGDKTIRNTSEITSTSHHITNLTAGANYTFCVTAVTTDNLGESKPFCISKYTVPNMIRNLIVTNITTSSVILTWQEPVGNRSFFKLLWTGDKTIRNASEMTNTSHHITNLTAGVNYTFCVTAVTADNLGESELFCISNYTVPNMIRNLIVTNITTSSVILTWQEPVGNRSFFKLLWTGDKTIRNASEITNTSHHITNLTAGVNYTFCVTAVTADNLGESEPFCISKYTVPNMIRNLIVTNITTSSVILTWQEPVGNRSFFKLLWTGDKTIRNASEITNTSHHITNLTAGVNYTFCVTAVTADNLGESEPFCISKYTVPNTIRNLTVTNITTSSVFLTWQEPVGNRSFFKLHWSGDETIGNATEITNNSYNITNLTAGVNYTFCITAVAADHSTEGDASCISQYTKPDVIRNLTVSEVTTSSVFLSWDEPIGKRSFFKLKWTDDKMNRNVTETSNTSYNIINLIPGVNYTFCINAVAADYLTNGETFCVSQYTKPDMIRNITVSNVSTSSVFLTWHEPTGKRSFFKLHWTDDKMNGNVTETSNTSFNITDLIPGVIYKFCITAVAADNSTKGETFCISQYTMPNMIRNLTVTNITTSSVILTWQEPVGNRSFFKLHWTGDKTNRNASEITNTSYDITGLTAGVNYTFCITAVAADHSTEGDTFCTSKYTKPNVIGNLIVSEVTTSSVFLSWNEPIGKRSFFKVKWTDKTKETSNTSHNVTDLIPGVNYTFCITAVAADNSTEGNTICISQYAKPNMIMSLKASEVTSSSVFLTWQEPSGNISFFKINWNEEKRMSKTTTNTSYHITDLKPGVNYTFCITAVALDLSTEGGPICISQYTKIVDAVPGLGVIVGSVVAVICFLFIIPLIFFYSRRQTQKQCPDIPVHNLSNLALRIEDYEEYFKRKHADSNCGFAEEYEELKSVGKAQSKDAAEAIENKAKNRYTNVLPCE</sequence>
<feature type="domain" description="Fibronectin type-III" evidence="3">
    <location>
        <begin position="1052"/>
        <end position="1139"/>
    </location>
</feature>
<feature type="domain" description="Fibronectin type-III" evidence="3">
    <location>
        <begin position="705"/>
        <end position="792"/>
    </location>
</feature>
<dbReference type="InterPro" id="IPR029021">
    <property type="entry name" value="Prot-tyrosine_phosphatase-like"/>
</dbReference>
<keyword evidence="2" id="KW-1133">Transmembrane helix</keyword>
<dbReference type="InterPro" id="IPR036116">
    <property type="entry name" value="FN3_sf"/>
</dbReference>
<accession>A0A3N0Z158</accession>
<evidence type="ECO:0000259" key="3">
    <source>
        <dbReference type="PROSITE" id="PS50853"/>
    </source>
</evidence>
<dbReference type="AlphaFoldDB" id="A0A3N0Z158"/>
<dbReference type="Gene3D" id="3.90.190.10">
    <property type="entry name" value="Protein tyrosine phosphatase superfamily"/>
    <property type="match status" value="1"/>
</dbReference>
<evidence type="ECO:0000313" key="5">
    <source>
        <dbReference type="Proteomes" id="UP000281406"/>
    </source>
</evidence>
<dbReference type="InterPro" id="IPR003961">
    <property type="entry name" value="FN3_dom"/>
</dbReference>
<keyword evidence="4" id="KW-0675">Receptor</keyword>
<evidence type="ECO:0000313" key="4">
    <source>
        <dbReference type="EMBL" id="ROL51953.1"/>
    </source>
</evidence>
<dbReference type="OrthoDB" id="10253954at2759"/>
<dbReference type="InterPro" id="IPR050713">
    <property type="entry name" value="RTP_Phos/Ushers"/>
</dbReference>
<feature type="domain" description="Fibronectin type-III" evidence="3">
    <location>
        <begin position="177"/>
        <end position="264"/>
    </location>
</feature>
<feature type="non-terminal residue" evidence="4">
    <location>
        <position position="1"/>
    </location>
</feature>
<keyword evidence="1" id="KW-0904">Protein phosphatase</keyword>
<feature type="transmembrane region" description="Helical" evidence="2">
    <location>
        <begin position="1139"/>
        <end position="1166"/>
    </location>
</feature>
<dbReference type="SMART" id="SM00060">
    <property type="entry name" value="FN3"/>
    <property type="match status" value="13"/>
</dbReference>
<feature type="domain" description="Fibronectin type-III" evidence="3">
    <location>
        <begin position="2"/>
        <end position="88"/>
    </location>
</feature>
<dbReference type="PANTHER" id="PTHR46957:SF10">
    <property type="entry name" value="PROTEIN TYROSINE PHOSPHATASE, RECEPTOR TYPE, H"/>
    <property type="match status" value="1"/>
</dbReference>
<comment type="caution">
    <text evidence="4">The sequence shown here is derived from an EMBL/GenBank/DDBJ whole genome shotgun (WGS) entry which is preliminary data.</text>
</comment>
<evidence type="ECO:0000256" key="1">
    <source>
        <dbReference type="ARBA" id="ARBA00022912"/>
    </source>
</evidence>
<dbReference type="PROSITE" id="PS50853">
    <property type="entry name" value="FN3"/>
    <property type="match status" value="13"/>
</dbReference>
<dbReference type="InterPro" id="IPR013783">
    <property type="entry name" value="Ig-like_fold"/>
</dbReference>
<keyword evidence="5" id="KW-1185">Reference proteome</keyword>
<protein>
    <submittedName>
        <fullName evidence="4">Receptor-type tyrosine-protein phosphatase eta</fullName>
    </submittedName>
</protein>
<dbReference type="PANTHER" id="PTHR46957">
    <property type="entry name" value="CYTOKINE RECEPTOR"/>
    <property type="match status" value="1"/>
</dbReference>
<dbReference type="GO" id="GO:0016020">
    <property type="term" value="C:membrane"/>
    <property type="evidence" value="ECO:0007669"/>
    <property type="project" value="UniProtKB-SubCell"/>
</dbReference>
<reference evidence="4 5" key="1">
    <citation type="submission" date="2018-10" db="EMBL/GenBank/DDBJ databases">
        <title>Genome assembly for a Yunnan-Guizhou Plateau 3E fish, Anabarilius grahami (Regan), and its evolutionary and genetic applications.</title>
        <authorList>
            <person name="Jiang W."/>
        </authorList>
    </citation>
    <scope>NUCLEOTIDE SEQUENCE [LARGE SCALE GENOMIC DNA]</scope>
    <source>
        <strain evidence="4">AG-KIZ</strain>
        <tissue evidence="4">Muscle</tissue>
    </source>
</reference>
<organism evidence="4 5">
    <name type="scientific">Anabarilius grahami</name>
    <name type="common">Kanglang fish</name>
    <name type="synonym">Barilius grahami</name>
    <dbReference type="NCBI Taxonomy" id="495550"/>
    <lineage>
        <taxon>Eukaryota</taxon>
        <taxon>Metazoa</taxon>
        <taxon>Chordata</taxon>
        <taxon>Craniata</taxon>
        <taxon>Vertebrata</taxon>
        <taxon>Euteleostomi</taxon>
        <taxon>Actinopterygii</taxon>
        <taxon>Neopterygii</taxon>
        <taxon>Teleostei</taxon>
        <taxon>Ostariophysi</taxon>
        <taxon>Cypriniformes</taxon>
        <taxon>Xenocyprididae</taxon>
        <taxon>Xenocypridinae</taxon>
        <taxon>Xenocypridinae incertae sedis</taxon>
        <taxon>Anabarilius</taxon>
    </lineage>
</organism>
<dbReference type="SUPFAM" id="SSF52799">
    <property type="entry name" value="(Phosphotyrosine protein) phosphatases II"/>
    <property type="match status" value="1"/>
</dbReference>
<feature type="domain" description="Fibronectin type-III" evidence="3">
    <location>
        <begin position="89"/>
        <end position="176"/>
    </location>
</feature>
<keyword evidence="2" id="KW-0812">Transmembrane</keyword>
<feature type="domain" description="Fibronectin type-III" evidence="3">
    <location>
        <begin position="793"/>
        <end position="880"/>
    </location>
</feature>
<feature type="domain" description="Fibronectin type-III" evidence="3">
    <location>
        <begin position="265"/>
        <end position="352"/>
    </location>
</feature>
<keyword evidence="2" id="KW-0472">Membrane</keyword>
<feature type="domain" description="Fibronectin type-III" evidence="3">
    <location>
        <begin position="529"/>
        <end position="616"/>
    </location>
</feature>
<dbReference type="Pfam" id="PF00041">
    <property type="entry name" value="fn3"/>
    <property type="match status" value="13"/>
</dbReference>
<feature type="domain" description="Fibronectin type-III" evidence="3">
    <location>
        <begin position="441"/>
        <end position="528"/>
    </location>
</feature>
<dbReference type="CDD" id="cd00063">
    <property type="entry name" value="FN3"/>
    <property type="match status" value="13"/>
</dbReference>
<proteinExistence type="predicted"/>
<feature type="domain" description="Fibronectin type-III" evidence="3">
    <location>
        <begin position="353"/>
        <end position="440"/>
    </location>
</feature>
<keyword evidence="1" id="KW-0378">Hydrolase</keyword>
<dbReference type="Gene3D" id="2.60.40.10">
    <property type="entry name" value="Immunoglobulins"/>
    <property type="match status" value="13"/>
</dbReference>
<dbReference type="EMBL" id="RJVU01018281">
    <property type="protein sequence ID" value="ROL51953.1"/>
    <property type="molecule type" value="Genomic_DNA"/>
</dbReference>
<name>A0A3N0Z158_ANAGA</name>
<dbReference type="Proteomes" id="UP000281406">
    <property type="component" value="Unassembled WGS sequence"/>
</dbReference>
<feature type="domain" description="Fibronectin type-III" evidence="3">
    <location>
        <begin position="969"/>
        <end position="1051"/>
    </location>
</feature>
<gene>
    <name evidence="4" type="ORF">DPX16_19472</name>
</gene>
<evidence type="ECO:0000256" key="2">
    <source>
        <dbReference type="SAM" id="Phobius"/>
    </source>
</evidence>
<feature type="domain" description="Fibronectin type-III" evidence="3">
    <location>
        <begin position="617"/>
        <end position="704"/>
    </location>
</feature>